<dbReference type="HOGENOM" id="CLU_529851_0_0_12"/>
<dbReference type="PANTHER" id="PTHR43163">
    <property type="entry name" value="DIPEPTIDE TRANSPORT SYSTEM PERMEASE PROTEIN DPPB-RELATED"/>
    <property type="match status" value="1"/>
</dbReference>
<feature type="transmembrane region" description="Helical" evidence="7">
    <location>
        <begin position="302"/>
        <end position="320"/>
    </location>
</feature>
<evidence type="ECO:0000256" key="3">
    <source>
        <dbReference type="ARBA" id="ARBA00022475"/>
    </source>
</evidence>
<feature type="transmembrane region" description="Helical" evidence="7">
    <location>
        <begin position="341"/>
        <end position="360"/>
    </location>
</feature>
<dbReference type="KEGG" id="slr:L21SP2_2929"/>
<evidence type="ECO:0000313" key="10">
    <source>
        <dbReference type="Proteomes" id="UP000018680"/>
    </source>
</evidence>
<evidence type="ECO:0000256" key="5">
    <source>
        <dbReference type="ARBA" id="ARBA00022989"/>
    </source>
</evidence>
<evidence type="ECO:0000256" key="4">
    <source>
        <dbReference type="ARBA" id="ARBA00022692"/>
    </source>
</evidence>
<name>V5WKV3_9SPIO</name>
<reference evidence="9 10" key="1">
    <citation type="journal article" date="2015" name="Stand. Genomic Sci.">
        <title>Complete genome sequence and description of Salinispira pacifica gen. nov., sp. nov., a novel spirochaete isolated form a hypersaline microbial mat.</title>
        <authorList>
            <person name="Ben Hania W."/>
            <person name="Joseph M."/>
            <person name="Schumann P."/>
            <person name="Bunk B."/>
            <person name="Fiebig A."/>
            <person name="Sproer C."/>
            <person name="Klenk H.P."/>
            <person name="Fardeau M.L."/>
            <person name="Spring S."/>
        </authorList>
    </citation>
    <scope>NUCLEOTIDE SEQUENCE [LARGE SCALE GENOMIC DNA]</scope>
    <source>
        <strain evidence="9 10">L21-RPul-D2</strain>
    </source>
</reference>
<comment type="subcellular location">
    <subcellularLocation>
        <location evidence="1">Cell membrane</location>
        <topology evidence="1">Multi-pass membrane protein</topology>
    </subcellularLocation>
</comment>
<dbReference type="SUPFAM" id="SSF53187">
    <property type="entry name" value="Zn-dependent exopeptidases"/>
    <property type="match status" value="1"/>
</dbReference>
<feature type="transmembrane region" description="Helical" evidence="7">
    <location>
        <begin position="479"/>
        <end position="505"/>
    </location>
</feature>
<feature type="transmembrane region" description="Helical" evidence="7">
    <location>
        <begin position="179"/>
        <end position="197"/>
    </location>
</feature>
<evidence type="ECO:0000256" key="1">
    <source>
        <dbReference type="ARBA" id="ARBA00004651"/>
    </source>
</evidence>
<dbReference type="eggNOG" id="COG0601">
    <property type="taxonomic scope" value="Bacteria"/>
</dbReference>
<evidence type="ECO:0000259" key="8">
    <source>
        <dbReference type="Pfam" id="PF00528"/>
    </source>
</evidence>
<dbReference type="CDD" id="cd06261">
    <property type="entry name" value="TM_PBP2"/>
    <property type="match status" value="1"/>
</dbReference>
<dbReference type="InterPro" id="IPR035906">
    <property type="entry name" value="MetI-like_sf"/>
</dbReference>
<dbReference type="Gene3D" id="1.10.3720.10">
    <property type="entry name" value="MetI-like"/>
    <property type="match status" value="1"/>
</dbReference>
<evidence type="ECO:0000256" key="6">
    <source>
        <dbReference type="ARBA" id="ARBA00023136"/>
    </source>
</evidence>
<dbReference type="GO" id="GO:0005886">
    <property type="term" value="C:plasma membrane"/>
    <property type="evidence" value="ECO:0007669"/>
    <property type="project" value="UniProtKB-SubCell"/>
</dbReference>
<proteinExistence type="predicted"/>
<keyword evidence="4 7" id="KW-0812">Transmembrane</keyword>
<protein>
    <submittedName>
        <fullName evidence="9">Oligopeptide transport system permease protein OppB</fullName>
    </submittedName>
</protein>
<keyword evidence="3" id="KW-1003">Cell membrane</keyword>
<keyword evidence="2" id="KW-0813">Transport</keyword>
<sequence>MVFPSTSKQAASTALLIELARAAAEAPAPPKRDIVFALWNSSEIDGAGAEFFTRNPELDLGQSDIIHIQNAGMGGIQTSVVSDGRHGGIISSLITQYGANRGLPAVKASPDSRGSIIPFMNLRIPAIVLEASSPAPDGILNTSHTVDLQALALRGKVLGDYLDCELFTPPPFLSILPRSMLLAAALLFNLILLVRILEQLSRIPGSRDIWERIYFHPASGFIRKSASYLLPAALAMFLFILIIQLPPDSQVNRSTGQDSISTHLLLKNSWNFVRDFFRGNLRTSADSGTIISILLTSGLQSLKLIGGALGVSALAAFLTARRSVQGPHAFSQGRRSISPGGILGASVPGIVVILAMLSLYVAVSEIWPQLSRNLQLQQSLFPLISISILPAAYSARMTGLRIDREMQRSYILAARARGYSPRRIFRTQLLRPLAGSFGENLPSLMALILTNLILVEYLFNYKGLVFYLLYFYQRHDASSFISVSLALLLLYSLVSLAGGAMAMIFQPMKTRRLV</sequence>
<dbReference type="AlphaFoldDB" id="V5WKV3"/>
<dbReference type="SUPFAM" id="SSF161098">
    <property type="entry name" value="MetI-like"/>
    <property type="match status" value="1"/>
</dbReference>
<dbReference type="PANTHER" id="PTHR43163:SF8">
    <property type="entry name" value="D,D-DIPEPTIDE TRANSPORT SYSTEM PERMEASE PROTEIN DDPB-RELATED"/>
    <property type="match status" value="1"/>
</dbReference>
<organism evidence="9 10">
    <name type="scientific">Salinispira pacifica</name>
    <dbReference type="NCBI Taxonomy" id="1307761"/>
    <lineage>
        <taxon>Bacteria</taxon>
        <taxon>Pseudomonadati</taxon>
        <taxon>Spirochaetota</taxon>
        <taxon>Spirochaetia</taxon>
        <taxon>Spirochaetales</taxon>
        <taxon>Spirochaetaceae</taxon>
        <taxon>Salinispira</taxon>
    </lineage>
</organism>
<dbReference type="EMBL" id="CP006939">
    <property type="protein sequence ID" value="AHC16275.1"/>
    <property type="molecule type" value="Genomic_DNA"/>
</dbReference>
<accession>V5WKV3</accession>
<feature type="transmembrane region" description="Helical" evidence="7">
    <location>
        <begin position="441"/>
        <end position="459"/>
    </location>
</feature>
<dbReference type="Proteomes" id="UP000018680">
    <property type="component" value="Chromosome"/>
</dbReference>
<evidence type="ECO:0000313" key="9">
    <source>
        <dbReference type="EMBL" id="AHC16275.1"/>
    </source>
</evidence>
<gene>
    <name evidence="9" type="ORF">L21SP2_2929</name>
</gene>
<evidence type="ECO:0000256" key="2">
    <source>
        <dbReference type="ARBA" id="ARBA00022448"/>
    </source>
</evidence>
<dbReference type="STRING" id="1307761.L21SP2_2929"/>
<keyword evidence="5 7" id="KW-1133">Transmembrane helix</keyword>
<evidence type="ECO:0000256" key="7">
    <source>
        <dbReference type="SAM" id="Phobius"/>
    </source>
</evidence>
<dbReference type="InterPro" id="IPR000515">
    <property type="entry name" value="MetI-like"/>
</dbReference>
<dbReference type="Gene3D" id="3.40.630.10">
    <property type="entry name" value="Zn peptidases"/>
    <property type="match status" value="1"/>
</dbReference>
<dbReference type="GO" id="GO:0071916">
    <property type="term" value="F:dipeptide transmembrane transporter activity"/>
    <property type="evidence" value="ECO:0007669"/>
    <property type="project" value="TreeGrafter"/>
</dbReference>
<feature type="domain" description="ABC transmembrane type-1" evidence="8">
    <location>
        <begin position="334"/>
        <end position="507"/>
    </location>
</feature>
<keyword evidence="6 7" id="KW-0472">Membrane</keyword>
<dbReference type="Pfam" id="PF00528">
    <property type="entry name" value="BPD_transp_1"/>
    <property type="match status" value="1"/>
</dbReference>
<feature type="transmembrane region" description="Helical" evidence="7">
    <location>
        <begin position="226"/>
        <end position="245"/>
    </location>
</feature>
<keyword evidence="10" id="KW-1185">Reference proteome</keyword>
<feature type="transmembrane region" description="Helical" evidence="7">
    <location>
        <begin position="380"/>
        <end position="399"/>
    </location>
</feature>